<proteinExistence type="predicted"/>
<name>A0A7I7TCV1_9MYCO</name>
<evidence type="ECO:0000313" key="2">
    <source>
        <dbReference type="Proteomes" id="UP000467148"/>
    </source>
</evidence>
<dbReference type="Proteomes" id="UP000467148">
    <property type="component" value="Chromosome"/>
</dbReference>
<gene>
    <name evidence="1" type="ORF">MHEL_51030</name>
</gene>
<dbReference type="RefSeq" id="WP_163750863.1">
    <property type="nucleotide sequence ID" value="NZ_AP022596.1"/>
</dbReference>
<organism evidence="1 2">
    <name type="scientific">Mycolicibacterium helvum</name>
    <dbReference type="NCBI Taxonomy" id="1534349"/>
    <lineage>
        <taxon>Bacteria</taxon>
        <taxon>Bacillati</taxon>
        <taxon>Actinomycetota</taxon>
        <taxon>Actinomycetes</taxon>
        <taxon>Mycobacteriales</taxon>
        <taxon>Mycobacteriaceae</taxon>
        <taxon>Mycolicibacterium</taxon>
    </lineage>
</organism>
<dbReference type="KEGG" id="mhev:MHEL_51030"/>
<dbReference type="EMBL" id="AP022596">
    <property type="protein sequence ID" value="BBY66860.1"/>
    <property type="molecule type" value="Genomic_DNA"/>
</dbReference>
<protein>
    <submittedName>
        <fullName evidence="1">Uncharacterized protein</fullName>
    </submittedName>
</protein>
<reference evidence="1 2" key="1">
    <citation type="journal article" date="2019" name="Emerg. Microbes Infect.">
        <title>Comprehensive subspecies identification of 175 nontuberculous mycobacteria species based on 7547 genomic profiles.</title>
        <authorList>
            <person name="Matsumoto Y."/>
            <person name="Kinjo T."/>
            <person name="Motooka D."/>
            <person name="Nabeya D."/>
            <person name="Jung N."/>
            <person name="Uechi K."/>
            <person name="Horii T."/>
            <person name="Iida T."/>
            <person name="Fujita J."/>
            <person name="Nakamura S."/>
        </authorList>
    </citation>
    <scope>NUCLEOTIDE SEQUENCE [LARGE SCALE GENOMIC DNA]</scope>
    <source>
        <strain evidence="1 2">JCM 30396</strain>
    </source>
</reference>
<keyword evidence="2" id="KW-1185">Reference proteome</keyword>
<sequence>MEDAKHRNDDEDLGPAYRQLREQLMKRLAGTDAAILINVVHEHQPDAAERLVSDWPDSFNRNSWYKTWGDAIQMEPQEREQQ</sequence>
<dbReference type="AlphaFoldDB" id="A0A7I7TCV1"/>
<accession>A0A7I7TCV1</accession>
<evidence type="ECO:0000313" key="1">
    <source>
        <dbReference type="EMBL" id="BBY66860.1"/>
    </source>
</evidence>